<evidence type="ECO:0000313" key="2">
    <source>
        <dbReference type="EMBL" id="KAG6390032.1"/>
    </source>
</evidence>
<evidence type="ECO:0000259" key="1">
    <source>
        <dbReference type="Pfam" id="PF24758"/>
    </source>
</evidence>
<evidence type="ECO:0000313" key="3">
    <source>
        <dbReference type="Proteomes" id="UP000298416"/>
    </source>
</evidence>
<organism evidence="2">
    <name type="scientific">Salvia splendens</name>
    <name type="common">Scarlet sage</name>
    <dbReference type="NCBI Taxonomy" id="180675"/>
    <lineage>
        <taxon>Eukaryota</taxon>
        <taxon>Viridiplantae</taxon>
        <taxon>Streptophyta</taxon>
        <taxon>Embryophyta</taxon>
        <taxon>Tracheophyta</taxon>
        <taxon>Spermatophyta</taxon>
        <taxon>Magnoliopsida</taxon>
        <taxon>eudicotyledons</taxon>
        <taxon>Gunneridae</taxon>
        <taxon>Pentapetalae</taxon>
        <taxon>asterids</taxon>
        <taxon>lamiids</taxon>
        <taxon>Lamiales</taxon>
        <taxon>Lamiaceae</taxon>
        <taxon>Nepetoideae</taxon>
        <taxon>Mentheae</taxon>
        <taxon>Salviinae</taxon>
        <taxon>Salvia</taxon>
        <taxon>Salvia subgen. Calosphace</taxon>
        <taxon>core Calosphace</taxon>
    </lineage>
</organism>
<reference evidence="2" key="2">
    <citation type="submission" date="2020-08" db="EMBL/GenBank/DDBJ databases">
        <title>Plant Genome Project.</title>
        <authorList>
            <person name="Zhang R.-G."/>
        </authorList>
    </citation>
    <scope>NUCLEOTIDE SEQUENCE</scope>
    <source>
        <strain evidence="2">Huo1</strain>
        <tissue evidence="2">Leaf</tissue>
    </source>
</reference>
<dbReference type="AlphaFoldDB" id="A0A8X8Z3S2"/>
<dbReference type="Gene3D" id="3.80.10.10">
    <property type="entry name" value="Ribonuclease Inhibitor"/>
    <property type="match status" value="1"/>
</dbReference>
<name>A0A8X8Z3S2_SALSN</name>
<dbReference type="InterPro" id="IPR055411">
    <property type="entry name" value="LRR_FXL15/At3g58940/PEG3-like"/>
</dbReference>
<sequence>MFLLFRGLEKLPRLEELHLTMKPMLTSNDFEAIGIACPMLKSFSYHNCFAEDTDFTGDVVAIRKTMPNLRHLRLCEHQMRYKGLEAILDDCPHLKSLDLRLCPGLEKAYNREMDSGSERRKDLWLHTDSISFMDWIMQRKDSYDRDFEYVDDYLCYDCDDIDGD</sequence>
<reference evidence="2" key="1">
    <citation type="submission" date="2018-01" db="EMBL/GenBank/DDBJ databases">
        <authorList>
            <person name="Mao J.F."/>
        </authorList>
    </citation>
    <scope>NUCLEOTIDE SEQUENCE</scope>
    <source>
        <strain evidence="2">Huo1</strain>
        <tissue evidence="2">Leaf</tissue>
    </source>
</reference>
<keyword evidence="3" id="KW-1185">Reference proteome</keyword>
<proteinExistence type="predicted"/>
<dbReference type="PANTHER" id="PTHR38926:SF82">
    <property type="entry name" value="F-BOX DOMAIN-CONTAINING PROTEIN"/>
    <property type="match status" value="1"/>
</dbReference>
<feature type="domain" description="F-box/LRR-repeat protein 15/At3g58940/PEG3-like LRR" evidence="1">
    <location>
        <begin position="13"/>
        <end position="102"/>
    </location>
</feature>
<dbReference type="Pfam" id="PF24758">
    <property type="entry name" value="LRR_At5g56370"/>
    <property type="match status" value="1"/>
</dbReference>
<dbReference type="SUPFAM" id="SSF52047">
    <property type="entry name" value="RNI-like"/>
    <property type="match status" value="1"/>
</dbReference>
<dbReference type="PANTHER" id="PTHR38926">
    <property type="entry name" value="F-BOX DOMAIN CONTAINING PROTEIN, EXPRESSED"/>
    <property type="match status" value="1"/>
</dbReference>
<accession>A0A8X8Z3S2</accession>
<comment type="caution">
    <text evidence="2">The sequence shown here is derived from an EMBL/GenBank/DDBJ whole genome shotgun (WGS) entry which is preliminary data.</text>
</comment>
<protein>
    <recommendedName>
        <fullName evidence="1">F-box/LRR-repeat protein 15/At3g58940/PEG3-like LRR domain-containing protein</fullName>
    </recommendedName>
</protein>
<gene>
    <name evidence="2" type="ORF">SASPL_151510</name>
</gene>
<dbReference type="InterPro" id="IPR032675">
    <property type="entry name" value="LRR_dom_sf"/>
</dbReference>
<dbReference type="Proteomes" id="UP000298416">
    <property type="component" value="Unassembled WGS sequence"/>
</dbReference>
<dbReference type="EMBL" id="PNBA02000020">
    <property type="protein sequence ID" value="KAG6390032.1"/>
    <property type="molecule type" value="Genomic_DNA"/>
</dbReference>